<accession>A0ABR6DCU8</accession>
<keyword evidence="1" id="KW-0812">Transmembrane</keyword>
<proteinExistence type="predicted"/>
<name>A0ABR6DCU8_9HYPH</name>
<reference evidence="2 3" key="1">
    <citation type="submission" date="2020-08" db="EMBL/GenBank/DDBJ databases">
        <title>Genomic Encyclopedia of Type Strains, Phase IV (KMG-IV): sequencing the most valuable type-strain genomes for metagenomic binning, comparative biology and taxonomic classification.</title>
        <authorList>
            <person name="Goeker M."/>
        </authorList>
    </citation>
    <scope>NUCLEOTIDE SEQUENCE [LARGE SCALE GENOMIC DNA]</scope>
    <source>
        <strain evidence="2 3">DSM 5686</strain>
    </source>
</reference>
<feature type="transmembrane region" description="Helical" evidence="1">
    <location>
        <begin position="6"/>
        <end position="28"/>
    </location>
</feature>
<comment type="caution">
    <text evidence="2">The sequence shown here is derived from an EMBL/GenBank/DDBJ whole genome shotgun (WGS) entry which is preliminary data.</text>
</comment>
<dbReference type="Proteomes" id="UP000565455">
    <property type="component" value="Unassembled WGS sequence"/>
</dbReference>
<evidence type="ECO:0000256" key="1">
    <source>
        <dbReference type="SAM" id="Phobius"/>
    </source>
</evidence>
<evidence type="ECO:0000313" key="2">
    <source>
        <dbReference type="EMBL" id="MBA9063159.1"/>
    </source>
</evidence>
<organism evidence="2 3">
    <name type="scientific">Methylobacterium fujisawaense</name>
    <dbReference type="NCBI Taxonomy" id="107400"/>
    <lineage>
        <taxon>Bacteria</taxon>
        <taxon>Pseudomonadati</taxon>
        <taxon>Pseudomonadota</taxon>
        <taxon>Alphaproteobacteria</taxon>
        <taxon>Hyphomicrobiales</taxon>
        <taxon>Methylobacteriaceae</taxon>
        <taxon>Methylobacterium</taxon>
    </lineage>
</organism>
<protein>
    <submittedName>
        <fullName evidence="2">Uncharacterized protein</fullName>
    </submittedName>
</protein>
<sequence>MDIFNLISISLVTLLGLAAVATSVAVCLQSWRKWKHSR</sequence>
<keyword evidence="3" id="KW-1185">Reference proteome</keyword>
<keyword evidence="1" id="KW-0472">Membrane</keyword>
<dbReference type="EMBL" id="JACJIM010000003">
    <property type="protein sequence ID" value="MBA9063159.1"/>
    <property type="molecule type" value="Genomic_DNA"/>
</dbReference>
<keyword evidence="1" id="KW-1133">Transmembrane helix</keyword>
<evidence type="ECO:0000313" key="3">
    <source>
        <dbReference type="Proteomes" id="UP000565455"/>
    </source>
</evidence>
<gene>
    <name evidence="2" type="ORF">GGQ91_002547</name>
</gene>